<feature type="domain" description="PPIase FKBP-type" evidence="6">
    <location>
        <begin position="156"/>
        <end position="246"/>
    </location>
</feature>
<dbReference type="GO" id="GO:0007283">
    <property type="term" value="P:spermatogenesis"/>
    <property type="evidence" value="ECO:0007669"/>
    <property type="project" value="TreeGrafter"/>
</dbReference>
<evidence type="ECO:0000256" key="1">
    <source>
        <dbReference type="ARBA" id="ARBA00009648"/>
    </source>
</evidence>
<feature type="region of interest" description="Disordered" evidence="5">
    <location>
        <begin position="424"/>
        <end position="446"/>
    </location>
</feature>
<dbReference type="PROSITE" id="PS50059">
    <property type="entry name" value="FKBP_PPIASE"/>
    <property type="match status" value="1"/>
</dbReference>
<dbReference type="EMBL" id="KR132213">
    <property type="protein sequence ID" value="ALD16261.1"/>
    <property type="molecule type" value="mRNA"/>
</dbReference>
<evidence type="ECO:0000256" key="4">
    <source>
        <dbReference type="PROSITE-ProRule" id="PRU00277"/>
    </source>
</evidence>
<keyword evidence="8" id="KW-1185">Reference proteome</keyword>
<proteinExistence type="evidence at transcript level"/>
<dbReference type="PANTHER" id="PTHR46674">
    <property type="entry name" value="INACTIVE PEPTIDYL-PROLYL CIS-TRANS ISOMERASE FKBP6"/>
    <property type="match status" value="1"/>
</dbReference>
<evidence type="ECO:0000256" key="5">
    <source>
        <dbReference type="SAM" id="MobiDB-lite"/>
    </source>
</evidence>
<keyword evidence="2" id="KW-0677">Repeat</keyword>
<dbReference type="InterPro" id="IPR001179">
    <property type="entry name" value="PPIase_FKBP_dom"/>
</dbReference>
<evidence type="ECO:0000313" key="8">
    <source>
        <dbReference type="Proteomes" id="UP000095280"/>
    </source>
</evidence>
<keyword evidence="3" id="KW-0802">TPR repeat</keyword>
<dbReference type="Gene3D" id="1.25.40.10">
    <property type="entry name" value="Tetratricopeptide repeat domain"/>
    <property type="match status" value="1"/>
</dbReference>
<dbReference type="GO" id="GO:0034587">
    <property type="term" value="P:piRNA processing"/>
    <property type="evidence" value="ECO:0007669"/>
    <property type="project" value="TreeGrafter"/>
</dbReference>
<dbReference type="GO" id="GO:0003755">
    <property type="term" value="F:peptidyl-prolyl cis-trans isomerase activity"/>
    <property type="evidence" value="ECO:0007669"/>
    <property type="project" value="UniProtKB-KW"/>
</dbReference>
<organism evidence="7">
    <name type="scientific">Macrostomum lignano</name>
    <dbReference type="NCBI Taxonomy" id="282301"/>
    <lineage>
        <taxon>Eukaryota</taxon>
        <taxon>Metazoa</taxon>
        <taxon>Spiralia</taxon>
        <taxon>Lophotrochozoa</taxon>
        <taxon>Platyhelminthes</taxon>
        <taxon>Rhabditophora</taxon>
        <taxon>Macrostomorpha</taxon>
        <taxon>Macrostomida</taxon>
        <taxon>Macrostomidae</taxon>
        <taxon>Macrostomum</taxon>
    </lineage>
</organism>
<dbReference type="SUPFAM" id="SSF48452">
    <property type="entry name" value="TPR-like"/>
    <property type="match status" value="1"/>
</dbReference>
<comment type="catalytic activity">
    <reaction evidence="4">
        <text>[protein]-peptidylproline (omega=180) = [protein]-peptidylproline (omega=0)</text>
        <dbReference type="Rhea" id="RHEA:16237"/>
        <dbReference type="Rhea" id="RHEA-COMP:10747"/>
        <dbReference type="Rhea" id="RHEA-COMP:10748"/>
        <dbReference type="ChEBI" id="CHEBI:83833"/>
        <dbReference type="ChEBI" id="CHEBI:83834"/>
        <dbReference type="EC" id="5.2.1.8"/>
    </reaction>
</comment>
<keyword evidence="4" id="KW-0697">Rotamase</keyword>
<sequence>MPSANGNGDGEGPASGQDLQFTQEERDRINRIVSQMPSEGGAIEAPSTRLNQPIHRRDVLSNDGVEFSVPETEEDPEIELVQGLFRDREYLRRMEQVGISDDEDDDDAEDDASGVSRFERKRRTMTDVFPDPGSERHGLLHKRVKKFGSGSPPPPDAMVTFHYTLFAESLVEPFDSTRQHLDAKPYTKRLNSDMIPGIDWALASMCKGERALFHIHPDAFLGEQGAAPRIPGGEPILADVELVSFCDSHSVDAFYSRDEDERRKVPFRVQLGVVQNLRHTAKDLFGRRLHVQANQKYRAAEQVLTSMNVTSEEEEARMNRELSVISVNKAITLYHLGKFPSAVRECNEALKRDERNPKALLWRGEALCSMGQHAEAARSLQRCREILGVGLSSNSRDRVEKAIRRNDDELRKYREDQRRLYRRMGGDFAGGGNGSQSQQQQQRDEQPINPELRRKLDEFLANPSMPNLVVSKAVLTETDVKQLTAAAKAADPRLTVQETPRTVTIVKPKPNFG</sequence>
<protein>
    <recommendedName>
        <fullName evidence="4">peptidylprolyl isomerase</fullName>
        <ecNumber evidence="4">5.2.1.8</ecNumber>
    </recommendedName>
</protein>
<dbReference type="InterPro" id="IPR046357">
    <property type="entry name" value="PPIase_dom_sf"/>
</dbReference>
<dbReference type="WBParaSite" id="maker-uti_cns_0003289-snap-gene-0.4-mRNA-1">
    <property type="protein sequence ID" value="maker-uti_cns_0003289-snap-gene-0.4-mRNA-1"/>
    <property type="gene ID" value="maker-uti_cns_0003289-snap-gene-0.4"/>
</dbReference>
<dbReference type="Proteomes" id="UP000095280">
    <property type="component" value="Unplaced"/>
</dbReference>
<gene>
    <name evidence="7" type="primary">fkbp6</name>
</gene>
<evidence type="ECO:0000313" key="7">
    <source>
        <dbReference type="EMBL" id="ALD16261.1"/>
    </source>
</evidence>
<feature type="region of interest" description="Disordered" evidence="5">
    <location>
        <begin position="97"/>
        <end position="116"/>
    </location>
</feature>
<evidence type="ECO:0000313" key="9">
    <source>
        <dbReference type="WBParaSite" id="maker-uti_cns_0003289-snap-gene-0.4-mRNA-1"/>
    </source>
</evidence>
<accession>A0A0M4HC78</accession>
<dbReference type="SUPFAM" id="SSF54534">
    <property type="entry name" value="FKBP-like"/>
    <property type="match status" value="1"/>
</dbReference>
<evidence type="ECO:0000256" key="3">
    <source>
        <dbReference type="ARBA" id="ARBA00022803"/>
    </source>
</evidence>
<dbReference type="AlphaFoldDB" id="A0A0M4HC78"/>
<reference evidence="7" key="1">
    <citation type="journal article" date="2015" name="RNA">
        <title>Dual functions of Macpiwi1 in transposon silencing and stem cell maintenance in the flatworm Macrostomum lignano.</title>
        <authorList>
            <person name="Zhou X."/>
            <person name="Battistoni G."/>
            <person name="El Demerdash O."/>
            <person name="Gurtowski J."/>
            <person name="Wunderer J."/>
            <person name="Falciatori I."/>
            <person name="Ladurner P."/>
            <person name="Schatz M.C."/>
            <person name="Hannon G.J."/>
            <person name="Wasik K.A."/>
        </authorList>
    </citation>
    <scope>NUCLEOTIDE SEQUENCE</scope>
</reference>
<reference evidence="9" key="2">
    <citation type="submission" date="2016-11" db="UniProtKB">
        <authorList>
            <consortium name="WormBaseParasite"/>
        </authorList>
    </citation>
    <scope>IDENTIFICATION</scope>
</reference>
<dbReference type="PANTHER" id="PTHR46674:SF1">
    <property type="entry name" value="INACTIVE PEPTIDYL-PROLYL CIS-TRANS ISOMERASE FKBP6"/>
    <property type="match status" value="1"/>
</dbReference>
<evidence type="ECO:0000256" key="2">
    <source>
        <dbReference type="ARBA" id="ARBA00022737"/>
    </source>
</evidence>
<comment type="similarity">
    <text evidence="1">Belongs to the FKBP6 family.</text>
</comment>
<evidence type="ECO:0000259" key="6">
    <source>
        <dbReference type="PROSITE" id="PS50059"/>
    </source>
</evidence>
<name>A0A0M4HC78_9PLAT</name>
<dbReference type="GO" id="GO:0051879">
    <property type="term" value="F:Hsp90 protein binding"/>
    <property type="evidence" value="ECO:0007669"/>
    <property type="project" value="TreeGrafter"/>
</dbReference>
<feature type="compositionally biased region" description="Acidic residues" evidence="5">
    <location>
        <begin position="100"/>
        <end position="112"/>
    </location>
</feature>
<dbReference type="GO" id="GO:0005737">
    <property type="term" value="C:cytoplasm"/>
    <property type="evidence" value="ECO:0007669"/>
    <property type="project" value="TreeGrafter"/>
</dbReference>
<dbReference type="InterPro" id="IPR011990">
    <property type="entry name" value="TPR-like_helical_dom_sf"/>
</dbReference>
<feature type="region of interest" description="Disordered" evidence="5">
    <location>
        <begin position="1"/>
        <end position="63"/>
    </location>
</feature>
<dbReference type="InterPro" id="IPR042282">
    <property type="entry name" value="FKBP6/shu"/>
</dbReference>
<dbReference type="Pfam" id="PF00254">
    <property type="entry name" value="FKBP_C"/>
    <property type="match status" value="1"/>
</dbReference>
<dbReference type="EC" id="5.2.1.8" evidence="4"/>
<dbReference type="Gene3D" id="3.10.50.40">
    <property type="match status" value="1"/>
</dbReference>
<keyword evidence="4 7" id="KW-0413">Isomerase</keyword>